<gene>
    <name evidence="1" type="ORF">DL764_007892</name>
</gene>
<organism evidence="1 2">
    <name type="scientific">Monosporascus ibericus</name>
    <dbReference type="NCBI Taxonomy" id="155417"/>
    <lineage>
        <taxon>Eukaryota</taxon>
        <taxon>Fungi</taxon>
        <taxon>Dikarya</taxon>
        <taxon>Ascomycota</taxon>
        <taxon>Pezizomycotina</taxon>
        <taxon>Sordariomycetes</taxon>
        <taxon>Xylariomycetidae</taxon>
        <taxon>Xylariales</taxon>
        <taxon>Xylariales incertae sedis</taxon>
        <taxon>Monosporascus</taxon>
    </lineage>
</organism>
<name>A0A4Q4T119_9PEZI</name>
<comment type="caution">
    <text evidence="1">The sequence shown here is derived from an EMBL/GenBank/DDBJ whole genome shotgun (WGS) entry which is preliminary data.</text>
</comment>
<dbReference type="OrthoDB" id="4589838at2759"/>
<reference evidence="1 2" key="1">
    <citation type="submission" date="2018-06" db="EMBL/GenBank/DDBJ databases">
        <title>Complete Genomes of Monosporascus.</title>
        <authorList>
            <person name="Robinson A.J."/>
            <person name="Natvig D.O."/>
        </authorList>
    </citation>
    <scope>NUCLEOTIDE SEQUENCE [LARGE SCALE GENOMIC DNA]</scope>
    <source>
        <strain evidence="1 2">CBS 110550</strain>
    </source>
</reference>
<dbReference type="SUPFAM" id="SSF69065">
    <property type="entry name" value="RNase III domain-like"/>
    <property type="match status" value="1"/>
</dbReference>
<dbReference type="Proteomes" id="UP000293360">
    <property type="component" value="Unassembled WGS sequence"/>
</dbReference>
<dbReference type="AlphaFoldDB" id="A0A4Q4T119"/>
<dbReference type="STRING" id="155417.A0A4Q4T119"/>
<accession>A0A4Q4T119</accession>
<proteinExistence type="predicted"/>
<keyword evidence="2" id="KW-1185">Reference proteome</keyword>
<evidence type="ECO:0008006" key="3">
    <source>
        <dbReference type="Google" id="ProtNLM"/>
    </source>
</evidence>
<protein>
    <recommendedName>
        <fullName evidence="3">RNase III domain-containing protein</fullName>
    </recommendedName>
</protein>
<evidence type="ECO:0000313" key="1">
    <source>
        <dbReference type="EMBL" id="RYO94142.1"/>
    </source>
</evidence>
<dbReference type="Gene3D" id="1.10.1520.10">
    <property type="entry name" value="Ribonuclease III domain"/>
    <property type="match status" value="1"/>
</dbReference>
<sequence>MDRTTALQKISYYFKNEKLLDEAFLAAGASVSNVRVEGNEQGNKGLALIGDALIRLAIVDQGYVGGARTGKEQG</sequence>
<dbReference type="GO" id="GO:0006396">
    <property type="term" value="P:RNA processing"/>
    <property type="evidence" value="ECO:0007669"/>
    <property type="project" value="InterPro"/>
</dbReference>
<dbReference type="InterPro" id="IPR036389">
    <property type="entry name" value="RNase_III_sf"/>
</dbReference>
<evidence type="ECO:0000313" key="2">
    <source>
        <dbReference type="Proteomes" id="UP000293360"/>
    </source>
</evidence>
<dbReference type="EMBL" id="QJNU01000572">
    <property type="protein sequence ID" value="RYO94142.1"/>
    <property type="molecule type" value="Genomic_DNA"/>
</dbReference>
<dbReference type="GO" id="GO:0004525">
    <property type="term" value="F:ribonuclease III activity"/>
    <property type="evidence" value="ECO:0007669"/>
    <property type="project" value="InterPro"/>
</dbReference>